<keyword evidence="3" id="KW-1185">Reference proteome</keyword>
<organism evidence="2 3">
    <name type="scientific">Jeotgalicoccus saudimassiliensis</name>
    <dbReference type="NCBI Taxonomy" id="1461582"/>
    <lineage>
        <taxon>Bacteria</taxon>
        <taxon>Bacillati</taxon>
        <taxon>Bacillota</taxon>
        <taxon>Bacilli</taxon>
        <taxon>Bacillales</taxon>
        <taxon>Staphylococcaceae</taxon>
        <taxon>Jeotgalicoccus</taxon>
    </lineage>
</organism>
<dbReference type="HOGENOM" id="CLU_1041220_0_0_9"/>
<dbReference type="STRING" id="1461582.BN1048_02006"/>
<dbReference type="AlphaFoldDB" id="A0A078MCT3"/>
<evidence type="ECO:0008006" key="4">
    <source>
        <dbReference type="Google" id="ProtNLM"/>
    </source>
</evidence>
<reference evidence="2 3" key="1">
    <citation type="submission" date="2014-07" db="EMBL/GenBank/DDBJ databases">
        <authorList>
            <person name="Urmite Genomes Urmite Genomes"/>
        </authorList>
    </citation>
    <scope>NUCLEOTIDE SEQUENCE [LARGE SCALE GENOMIC DNA]</scope>
    <source>
        <strain evidence="2 3">13MG44_air</strain>
    </source>
</reference>
<accession>A0A078MCT3</accession>
<evidence type="ECO:0000313" key="2">
    <source>
        <dbReference type="EMBL" id="CEA03217.1"/>
    </source>
</evidence>
<evidence type="ECO:0000256" key="1">
    <source>
        <dbReference type="SAM" id="MobiDB-lite"/>
    </source>
</evidence>
<dbReference type="Proteomes" id="UP000044136">
    <property type="component" value="Unassembled WGS sequence"/>
</dbReference>
<dbReference type="eggNOG" id="ENOG5032XPG">
    <property type="taxonomic scope" value="Bacteria"/>
</dbReference>
<sequence length="267" mass="29924">MRYLKHFGLLLAVTGILTACQNTEIRTGSEAVSEKTDVAATDEESAENTNREPAEEDTSADIDEHKIDDDKLAEIVSKAEEVESYRAELNMSAALDNTDPRELNAEVSFINSTPPQLILREFGEERTISKDGKIYYNNNSEWIDVSESVDVNVLYSVTYDNAAASFAEIAPYMERQEQDDKAVYTYNGGRTDIYQTIESLVQVNFGQMEIESVDSMIEVTVDKEDKLIEEIKFEADGTDTQGTFELSGNAAFDTFNEVEEIKIPEVE</sequence>
<proteinExistence type="predicted"/>
<dbReference type="EMBL" id="CCSE01000001">
    <property type="protein sequence ID" value="CEA03217.1"/>
    <property type="molecule type" value="Genomic_DNA"/>
</dbReference>
<dbReference type="PROSITE" id="PS51257">
    <property type="entry name" value="PROKAR_LIPOPROTEIN"/>
    <property type="match status" value="1"/>
</dbReference>
<evidence type="ECO:0000313" key="3">
    <source>
        <dbReference type="Proteomes" id="UP000044136"/>
    </source>
</evidence>
<dbReference type="OrthoDB" id="2388603at2"/>
<name>A0A078MCT3_9STAP</name>
<feature type="region of interest" description="Disordered" evidence="1">
    <location>
        <begin position="27"/>
        <end position="66"/>
    </location>
</feature>
<dbReference type="RefSeq" id="WP_035810791.1">
    <property type="nucleotide sequence ID" value="NZ_CCSE01000001.1"/>
</dbReference>
<gene>
    <name evidence="2" type="ORF">BN1048_02006</name>
</gene>
<protein>
    <recommendedName>
        <fullName evidence="4">Lipoprotein</fullName>
    </recommendedName>
</protein>